<protein>
    <submittedName>
        <fullName evidence="1">Uncharacterized protein</fullName>
    </submittedName>
</protein>
<proteinExistence type="predicted"/>
<name>A0A0A9DYD2_ARUDO</name>
<dbReference type="AlphaFoldDB" id="A0A0A9DYD2"/>
<sequence>MCNVSCEYSHLNLQHCTVFRFSPLCVRSKIIFFLFMLLC</sequence>
<reference evidence="1" key="2">
    <citation type="journal article" date="2015" name="Data Brief">
        <title>Shoot transcriptome of the giant reed, Arundo donax.</title>
        <authorList>
            <person name="Barrero R.A."/>
            <person name="Guerrero F.D."/>
            <person name="Moolhuijzen P."/>
            <person name="Goolsby J.A."/>
            <person name="Tidwell J."/>
            <person name="Bellgard S.E."/>
            <person name="Bellgard M.I."/>
        </authorList>
    </citation>
    <scope>NUCLEOTIDE SEQUENCE</scope>
    <source>
        <tissue evidence="1">Shoot tissue taken approximately 20 cm above the soil surface</tissue>
    </source>
</reference>
<dbReference type="EMBL" id="GBRH01206182">
    <property type="protein sequence ID" value="JAD91713.1"/>
    <property type="molecule type" value="Transcribed_RNA"/>
</dbReference>
<accession>A0A0A9DYD2</accession>
<reference evidence="1" key="1">
    <citation type="submission" date="2014-09" db="EMBL/GenBank/DDBJ databases">
        <authorList>
            <person name="Magalhaes I.L.F."/>
            <person name="Oliveira U."/>
            <person name="Santos F.R."/>
            <person name="Vidigal T.H.D.A."/>
            <person name="Brescovit A.D."/>
            <person name="Santos A.J."/>
        </authorList>
    </citation>
    <scope>NUCLEOTIDE SEQUENCE</scope>
    <source>
        <tissue evidence="1">Shoot tissue taken approximately 20 cm above the soil surface</tissue>
    </source>
</reference>
<evidence type="ECO:0000313" key="1">
    <source>
        <dbReference type="EMBL" id="JAD91713.1"/>
    </source>
</evidence>
<organism evidence="1">
    <name type="scientific">Arundo donax</name>
    <name type="common">Giant reed</name>
    <name type="synonym">Donax arundinaceus</name>
    <dbReference type="NCBI Taxonomy" id="35708"/>
    <lineage>
        <taxon>Eukaryota</taxon>
        <taxon>Viridiplantae</taxon>
        <taxon>Streptophyta</taxon>
        <taxon>Embryophyta</taxon>
        <taxon>Tracheophyta</taxon>
        <taxon>Spermatophyta</taxon>
        <taxon>Magnoliopsida</taxon>
        <taxon>Liliopsida</taxon>
        <taxon>Poales</taxon>
        <taxon>Poaceae</taxon>
        <taxon>PACMAD clade</taxon>
        <taxon>Arundinoideae</taxon>
        <taxon>Arundineae</taxon>
        <taxon>Arundo</taxon>
    </lineage>
</organism>